<dbReference type="PATRIC" id="fig|745411.4.peg.2460"/>
<feature type="binding site" evidence="7">
    <location>
        <position position="179"/>
    </location>
    <ligand>
        <name>UDP-N-acetyl-alpha-D-muramoyl-L-alanyl-D-glutamate</name>
        <dbReference type="ChEBI" id="CHEBI:83900"/>
    </ligand>
</feature>
<dbReference type="NCBIfam" id="NF001126">
    <property type="entry name" value="PRK00139.1-4"/>
    <property type="match status" value="1"/>
</dbReference>
<feature type="domain" description="Mur ligase central" evidence="11">
    <location>
        <begin position="108"/>
        <end position="314"/>
    </location>
</feature>
<dbReference type="Gene3D" id="3.40.1190.10">
    <property type="entry name" value="Mur-like, catalytic domain"/>
    <property type="match status" value="1"/>
</dbReference>
<dbReference type="EMBL" id="AMRI01000017">
    <property type="protein sequence ID" value="EKE71456.1"/>
    <property type="molecule type" value="Genomic_DNA"/>
</dbReference>
<feature type="binding site" evidence="7">
    <location>
        <position position="151"/>
    </location>
    <ligand>
        <name>UDP-N-acetyl-alpha-D-muramoyl-L-alanyl-D-glutamate</name>
        <dbReference type="ChEBI" id="CHEBI:83900"/>
    </ligand>
</feature>
<dbReference type="NCBIfam" id="TIGR01085">
    <property type="entry name" value="murE"/>
    <property type="match status" value="1"/>
</dbReference>
<dbReference type="Pfam" id="PF08245">
    <property type="entry name" value="Mur_ligase_M"/>
    <property type="match status" value="1"/>
</dbReference>
<feature type="binding site" evidence="7">
    <location>
        <position position="465"/>
    </location>
    <ligand>
        <name>meso-2,6-diaminopimelate</name>
        <dbReference type="ChEBI" id="CHEBI:57791"/>
    </ligand>
</feature>
<evidence type="ECO:0000256" key="1">
    <source>
        <dbReference type="ARBA" id="ARBA00005898"/>
    </source>
</evidence>
<dbReference type="GO" id="GO:0051301">
    <property type="term" value="P:cell division"/>
    <property type="evidence" value="ECO:0007669"/>
    <property type="project" value="UniProtKB-KW"/>
</dbReference>
<feature type="domain" description="Mur ligase N-terminal catalytic" evidence="9">
    <location>
        <begin position="23"/>
        <end position="69"/>
    </location>
</feature>
<dbReference type="InterPro" id="IPR035911">
    <property type="entry name" value="MurE/MurF_N"/>
</dbReference>
<dbReference type="EC" id="6.3.2.13" evidence="7"/>
<accession>K2IMP7</accession>
<dbReference type="NCBIfam" id="NF001123">
    <property type="entry name" value="PRK00139.1-1"/>
    <property type="match status" value="1"/>
</dbReference>
<dbReference type="InterPro" id="IPR036615">
    <property type="entry name" value="Mur_ligase_C_dom_sf"/>
</dbReference>
<keyword evidence="2 7" id="KW-0132">Cell division</keyword>
<dbReference type="GO" id="GO:0008765">
    <property type="term" value="F:UDP-N-acetylmuramoylalanyl-D-glutamate-2,6-diaminopimelate ligase activity"/>
    <property type="evidence" value="ECO:0007669"/>
    <property type="project" value="UniProtKB-UniRule"/>
</dbReference>
<dbReference type="eggNOG" id="COG0769">
    <property type="taxonomic scope" value="Bacteria"/>
</dbReference>
<comment type="similarity">
    <text evidence="1 7">Belongs to the MurCDEF family. MurE subfamily.</text>
</comment>
<evidence type="ECO:0000256" key="7">
    <source>
        <dbReference type="HAMAP-Rule" id="MF_00208"/>
    </source>
</evidence>
<comment type="PTM">
    <text evidence="7">Carboxylation is probably crucial for Mg(2+) binding and, consequently, for the gamma-phosphate positioning of ATP.</text>
</comment>
<evidence type="ECO:0000256" key="8">
    <source>
        <dbReference type="RuleBase" id="RU004135"/>
    </source>
</evidence>
<comment type="caution">
    <text evidence="12">The sequence shown here is derived from an EMBL/GenBank/DDBJ whole genome shotgun (WGS) entry which is preliminary data.</text>
</comment>
<dbReference type="PANTHER" id="PTHR23135">
    <property type="entry name" value="MUR LIGASE FAMILY MEMBER"/>
    <property type="match status" value="1"/>
</dbReference>
<keyword evidence="7" id="KW-0547">Nucleotide-binding</keyword>
<keyword evidence="4 7" id="KW-0573">Peptidoglycan synthesis</keyword>
<feature type="binding site" evidence="7">
    <location>
        <begin position="44"/>
        <end position="46"/>
    </location>
    <ligand>
        <name>UDP-N-acetyl-alpha-D-muramoyl-L-alanyl-D-glutamate</name>
        <dbReference type="ChEBI" id="CHEBI:83900"/>
    </ligand>
</feature>
<evidence type="ECO:0000256" key="4">
    <source>
        <dbReference type="ARBA" id="ARBA00022984"/>
    </source>
</evidence>
<dbReference type="GO" id="GO:0071555">
    <property type="term" value="P:cell wall organization"/>
    <property type="evidence" value="ECO:0007669"/>
    <property type="project" value="UniProtKB-KW"/>
</dbReference>
<evidence type="ECO:0000313" key="13">
    <source>
        <dbReference type="Proteomes" id="UP000006755"/>
    </source>
</evidence>
<keyword evidence="13" id="KW-1185">Reference proteome</keyword>
<dbReference type="GO" id="GO:0005737">
    <property type="term" value="C:cytoplasm"/>
    <property type="evidence" value="ECO:0007669"/>
    <property type="project" value="UniProtKB-SubCell"/>
</dbReference>
<dbReference type="GO" id="GO:0009252">
    <property type="term" value="P:peptidoglycan biosynthetic process"/>
    <property type="evidence" value="ECO:0007669"/>
    <property type="project" value="UniProtKB-UniRule"/>
</dbReference>
<dbReference type="GO" id="GO:0005524">
    <property type="term" value="F:ATP binding"/>
    <property type="evidence" value="ECO:0007669"/>
    <property type="project" value="UniProtKB-UniRule"/>
</dbReference>
<dbReference type="NCBIfam" id="NF001124">
    <property type="entry name" value="PRK00139.1-2"/>
    <property type="match status" value="1"/>
</dbReference>
<dbReference type="Gene3D" id="3.40.1390.10">
    <property type="entry name" value="MurE/MurF, N-terminal domain"/>
    <property type="match status" value="1"/>
</dbReference>
<dbReference type="InterPro" id="IPR013221">
    <property type="entry name" value="Mur_ligase_cen"/>
</dbReference>
<evidence type="ECO:0000259" key="11">
    <source>
        <dbReference type="Pfam" id="PF08245"/>
    </source>
</evidence>
<name>K2IMP7_9GAMM</name>
<keyword evidence="7" id="KW-0460">Magnesium</keyword>
<feature type="binding site" evidence="7">
    <location>
        <position position="386"/>
    </location>
    <ligand>
        <name>meso-2,6-diaminopimelate</name>
        <dbReference type="ChEBI" id="CHEBI:57791"/>
    </ligand>
</feature>
<sequence length="493" mass="52377">MVNWHLNQLLSPWCDIDADTPVQSLVLDSRKAGPGSLFVAIPGHQVDGRDFIDNALAQGASAVLAEGDSLALVWRDSVPLVTLPDLRRRLSAIAWRFVGEPAIAPVGITGTNGKTTTSQLLAQLCDKLGQPSGIIGTLGTGRFGALAAGLNTTPDAVSVATTLAQLHQQGCELAAMEVSSHALTQGRVSAVPFKVAVFTNLSRDHLDYHGTLGAYAAAKAQLFDWPTLSASVINADDELGEAWLRERKGRQHTIAYSLSPLDAGIADQVLYVTQVRPHLGGVRAKVLGSFGEAELASPLLGIFNLSNLLAAIAAGLALGLDLQSLCAAATTVKPVTGRMQAFERPGRPQVVVDYAHTPDALEAALTALRPHTKGKLWCVFGCGGDRDPGKRPLMTQAVNKCADVGVITADNPRSEGVMDIIQQMLAGKDYGDAMQVVADRRDAIRQAIMQAAPQDVVLIAGKGHEDYQEIRGQRLPFSDIEEVQRVLDEEASC</sequence>
<dbReference type="STRING" id="745411.B3C1_12509"/>
<comment type="pathway">
    <text evidence="7 8">Cell wall biogenesis; peptidoglycan biosynthesis.</text>
</comment>
<dbReference type="SUPFAM" id="SSF53623">
    <property type="entry name" value="MurD-like peptide ligases, catalytic domain"/>
    <property type="match status" value="1"/>
</dbReference>
<keyword evidence="7" id="KW-0963">Cytoplasm</keyword>
<organism evidence="12 13">
    <name type="scientific">Gallaecimonas xiamenensis 3-C-1</name>
    <dbReference type="NCBI Taxonomy" id="745411"/>
    <lineage>
        <taxon>Bacteria</taxon>
        <taxon>Pseudomonadati</taxon>
        <taxon>Pseudomonadota</taxon>
        <taxon>Gammaproteobacteria</taxon>
        <taxon>Enterobacterales</taxon>
        <taxon>Gallaecimonadaceae</taxon>
        <taxon>Gallaecimonas</taxon>
    </lineage>
</organism>
<dbReference type="SUPFAM" id="SSF53244">
    <property type="entry name" value="MurD-like peptide ligases, peptide-binding domain"/>
    <property type="match status" value="1"/>
</dbReference>
<dbReference type="GO" id="GO:0000287">
    <property type="term" value="F:magnesium ion binding"/>
    <property type="evidence" value="ECO:0007669"/>
    <property type="project" value="UniProtKB-UniRule"/>
</dbReference>
<feature type="binding site" evidence="7">
    <location>
        <position position="187"/>
    </location>
    <ligand>
        <name>UDP-N-acetyl-alpha-D-muramoyl-L-alanyl-D-glutamate</name>
        <dbReference type="ChEBI" id="CHEBI:83900"/>
    </ligand>
</feature>
<evidence type="ECO:0000259" key="9">
    <source>
        <dbReference type="Pfam" id="PF01225"/>
    </source>
</evidence>
<comment type="caution">
    <text evidence="7">Lacks conserved residue(s) required for the propagation of feature annotation.</text>
</comment>
<keyword evidence="3 7" id="KW-0133">Cell shape</keyword>
<dbReference type="RefSeq" id="WP_008485229.1">
    <property type="nucleotide sequence ID" value="NZ_AMRI01000017.1"/>
</dbReference>
<reference evidence="12 13" key="1">
    <citation type="journal article" date="2012" name="J. Bacteriol.">
        <title>Genome Sequence of Gallaecimonas xiamenensis Type Strain 3-C-1.</title>
        <authorList>
            <person name="Lai Q."/>
            <person name="Wang L."/>
            <person name="Wang W."/>
            <person name="Shao Z."/>
        </authorList>
    </citation>
    <scope>NUCLEOTIDE SEQUENCE [LARGE SCALE GENOMIC DNA]</scope>
    <source>
        <strain evidence="12 13">3-C-1</strain>
    </source>
</reference>
<evidence type="ECO:0000256" key="5">
    <source>
        <dbReference type="ARBA" id="ARBA00023306"/>
    </source>
</evidence>
<dbReference type="GO" id="GO:0008360">
    <property type="term" value="P:regulation of cell shape"/>
    <property type="evidence" value="ECO:0007669"/>
    <property type="project" value="UniProtKB-KW"/>
</dbReference>
<dbReference type="SUPFAM" id="SSF63418">
    <property type="entry name" value="MurE/MurF N-terminal domain"/>
    <property type="match status" value="1"/>
</dbReference>
<feature type="binding site" evidence="7">
    <location>
        <begin position="152"/>
        <end position="153"/>
    </location>
    <ligand>
        <name>UDP-N-acetyl-alpha-D-muramoyl-L-alanyl-D-glutamate</name>
        <dbReference type="ChEBI" id="CHEBI:83900"/>
    </ligand>
</feature>
<keyword evidence="6 7" id="KW-0961">Cell wall biogenesis/degradation</keyword>
<feature type="binding site" evidence="7">
    <location>
        <position position="29"/>
    </location>
    <ligand>
        <name>UDP-N-acetyl-alpha-D-muramoyl-L-alanyl-D-glutamate</name>
        <dbReference type="ChEBI" id="CHEBI:83900"/>
    </ligand>
</feature>
<keyword evidence="7 12" id="KW-0436">Ligase</keyword>
<dbReference type="Gene3D" id="3.90.190.20">
    <property type="entry name" value="Mur ligase, C-terminal domain"/>
    <property type="match status" value="1"/>
</dbReference>
<evidence type="ECO:0000256" key="6">
    <source>
        <dbReference type="ARBA" id="ARBA00023316"/>
    </source>
</evidence>
<feature type="binding site" evidence="7">
    <location>
        <position position="461"/>
    </location>
    <ligand>
        <name>meso-2,6-diaminopimelate</name>
        <dbReference type="ChEBI" id="CHEBI:57791"/>
    </ligand>
</feature>
<feature type="modified residue" description="N6-carboxylysine" evidence="7">
    <location>
        <position position="219"/>
    </location>
</feature>
<proteinExistence type="inferred from homology"/>
<feature type="binding site" evidence="7">
    <location>
        <position position="185"/>
    </location>
    <ligand>
        <name>UDP-N-acetyl-alpha-D-muramoyl-L-alanyl-D-glutamate</name>
        <dbReference type="ChEBI" id="CHEBI:83900"/>
    </ligand>
</feature>
<dbReference type="Proteomes" id="UP000006755">
    <property type="component" value="Unassembled WGS sequence"/>
</dbReference>
<evidence type="ECO:0000256" key="2">
    <source>
        <dbReference type="ARBA" id="ARBA00022618"/>
    </source>
</evidence>
<dbReference type="UniPathway" id="UPA00219"/>
<evidence type="ECO:0000259" key="10">
    <source>
        <dbReference type="Pfam" id="PF02875"/>
    </source>
</evidence>
<feature type="domain" description="Mur ligase C-terminal" evidence="10">
    <location>
        <begin position="337"/>
        <end position="463"/>
    </location>
</feature>
<feature type="binding site" evidence="7">
    <location>
        <begin position="410"/>
        <end position="413"/>
    </location>
    <ligand>
        <name>meso-2,6-diaminopimelate</name>
        <dbReference type="ChEBI" id="CHEBI:57791"/>
    </ligand>
</feature>
<evidence type="ECO:0000313" key="12">
    <source>
        <dbReference type="EMBL" id="EKE71456.1"/>
    </source>
</evidence>
<comment type="subcellular location">
    <subcellularLocation>
        <location evidence="7 8">Cytoplasm</location>
    </subcellularLocation>
</comment>
<feature type="binding site" evidence="7">
    <location>
        <position position="27"/>
    </location>
    <ligand>
        <name>UDP-N-acetyl-alpha-D-muramoyl-L-alanyl-D-glutamate</name>
        <dbReference type="ChEBI" id="CHEBI:83900"/>
    </ligand>
</feature>
<dbReference type="Pfam" id="PF02875">
    <property type="entry name" value="Mur_ligase_C"/>
    <property type="match status" value="1"/>
</dbReference>
<dbReference type="InterPro" id="IPR036565">
    <property type="entry name" value="Mur-like_cat_sf"/>
</dbReference>
<dbReference type="InterPro" id="IPR005761">
    <property type="entry name" value="UDP-N-AcMur-Glu-dNH2Pim_ligase"/>
</dbReference>
<gene>
    <name evidence="7 12" type="primary">murE</name>
    <name evidence="12" type="ORF">B3C1_12509</name>
</gene>
<keyword evidence="5 7" id="KW-0131">Cell cycle</keyword>
<evidence type="ECO:0000256" key="3">
    <source>
        <dbReference type="ARBA" id="ARBA00022960"/>
    </source>
</evidence>
<dbReference type="AlphaFoldDB" id="K2IMP7"/>
<comment type="function">
    <text evidence="7">Catalyzes the addition of meso-diaminopimelic acid to the nucleotide precursor UDP-N-acetylmuramoyl-L-alanyl-D-glutamate (UMAG) in the biosynthesis of bacterial cell-wall peptidoglycan.</text>
</comment>
<dbReference type="HAMAP" id="MF_00208">
    <property type="entry name" value="MurE"/>
    <property type="match status" value="1"/>
</dbReference>
<dbReference type="InterPro" id="IPR004101">
    <property type="entry name" value="Mur_ligase_C"/>
</dbReference>
<dbReference type="PANTHER" id="PTHR23135:SF4">
    <property type="entry name" value="UDP-N-ACETYLMURAMOYL-L-ALANYL-D-GLUTAMATE--2,6-DIAMINOPIMELATE LIGASE MURE HOMOLOG, CHLOROPLASTIC"/>
    <property type="match status" value="1"/>
</dbReference>
<feature type="short sequence motif" description="Meso-diaminopimelate recognition motif" evidence="7">
    <location>
        <begin position="410"/>
        <end position="413"/>
    </location>
</feature>
<protein>
    <recommendedName>
        <fullName evidence="7">UDP-N-acetylmuramoyl-L-alanyl-D-glutamate--2,6-diaminopimelate ligase</fullName>
        <ecNumber evidence="7">6.3.2.13</ecNumber>
    </recommendedName>
    <alternativeName>
        <fullName evidence="7">Meso-A2pm-adding enzyme</fullName>
    </alternativeName>
    <alternativeName>
        <fullName evidence="7">Meso-diaminopimelate-adding enzyme</fullName>
    </alternativeName>
    <alternativeName>
        <fullName evidence="7">UDP-MurNAc-L-Ala-D-Glu:meso-diaminopimelate ligase</fullName>
    </alternativeName>
    <alternativeName>
        <fullName evidence="7">UDP-MurNAc-tripeptide synthetase</fullName>
    </alternativeName>
    <alternativeName>
        <fullName evidence="7">UDP-N-acetylmuramyl-tripeptide synthetase</fullName>
    </alternativeName>
</protein>
<dbReference type="Pfam" id="PF01225">
    <property type="entry name" value="Mur_ligase"/>
    <property type="match status" value="1"/>
</dbReference>
<feature type="binding site" evidence="7">
    <location>
        <begin position="110"/>
        <end position="116"/>
    </location>
    <ligand>
        <name>ATP</name>
        <dbReference type="ChEBI" id="CHEBI:30616"/>
    </ligand>
</feature>
<dbReference type="InterPro" id="IPR000713">
    <property type="entry name" value="Mur_ligase_N"/>
</dbReference>
<comment type="cofactor">
    <cofactor evidence="7">
        <name>Mg(2+)</name>
        <dbReference type="ChEBI" id="CHEBI:18420"/>
    </cofactor>
</comment>
<comment type="catalytic activity">
    <reaction evidence="7">
        <text>UDP-N-acetyl-alpha-D-muramoyl-L-alanyl-D-glutamate + meso-2,6-diaminopimelate + ATP = UDP-N-acetyl-alpha-D-muramoyl-L-alanyl-gamma-D-glutamyl-meso-2,6-diaminopimelate + ADP + phosphate + H(+)</text>
        <dbReference type="Rhea" id="RHEA:23676"/>
        <dbReference type="ChEBI" id="CHEBI:15378"/>
        <dbReference type="ChEBI" id="CHEBI:30616"/>
        <dbReference type="ChEBI" id="CHEBI:43474"/>
        <dbReference type="ChEBI" id="CHEBI:57791"/>
        <dbReference type="ChEBI" id="CHEBI:83900"/>
        <dbReference type="ChEBI" id="CHEBI:83905"/>
        <dbReference type="ChEBI" id="CHEBI:456216"/>
        <dbReference type="EC" id="6.3.2.13"/>
    </reaction>
</comment>
<keyword evidence="7" id="KW-0067">ATP-binding</keyword>